<proteinExistence type="predicted"/>
<comment type="caution">
    <text evidence="1">The sequence shown here is derived from an EMBL/GenBank/DDBJ whole genome shotgun (WGS) entry which is preliminary data.</text>
</comment>
<dbReference type="Proteomes" id="UP001162992">
    <property type="component" value="Chromosome 6"/>
</dbReference>
<organism evidence="1 2">
    <name type="scientific">Diphasiastrum complanatum</name>
    <name type="common">Issler's clubmoss</name>
    <name type="synonym">Lycopodium complanatum</name>
    <dbReference type="NCBI Taxonomy" id="34168"/>
    <lineage>
        <taxon>Eukaryota</taxon>
        <taxon>Viridiplantae</taxon>
        <taxon>Streptophyta</taxon>
        <taxon>Embryophyta</taxon>
        <taxon>Tracheophyta</taxon>
        <taxon>Lycopodiopsida</taxon>
        <taxon>Lycopodiales</taxon>
        <taxon>Lycopodiaceae</taxon>
        <taxon>Lycopodioideae</taxon>
        <taxon>Diphasiastrum</taxon>
    </lineage>
</organism>
<protein>
    <submittedName>
        <fullName evidence="1">Uncharacterized protein</fullName>
    </submittedName>
</protein>
<keyword evidence="2" id="KW-1185">Reference proteome</keyword>
<name>A0ACC2DIU2_DIPCM</name>
<reference evidence="2" key="1">
    <citation type="journal article" date="2024" name="Proc. Natl. Acad. Sci. U.S.A.">
        <title>Extraordinary preservation of gene collinearity over three hundred million years revealed in homosporous lycophytes.</title>
        <authorList>
            <person name="Li C."/>
            <person name="Wickell D."/>
            <person name="Kuo L.Y."/>
            <person name="Chen X."/>
            <person name="Nie B."/>
            <person name="Liao X."/>
            <person name="Peng D."/>
            <person name="Ji J."/>
            <person name="Jenkins J."/>
            <person name="Williams M."/>
            <person name="Shu S."/>
            <person name="Plott C."/>
            <person name="Barry K."/>
            <person name="Rajasekar S."/>
            <person name="Grimwood J."/>
            <person name="Han X."/>
            <person name="Sun S."/>
            <person name="Hou Z."/>
            <person name="He W."/>
            <person name="Dai G."/>
            <person name="Sun C."/>
            <person name="Schmutz J."/>
            <person name="Leebens-Mack J.H."/>
            <person name="Li F.W."/>
            <person name="Wang L."/>
        </authorList>
    </citation>
    <scope>NUCLEOTIDE SEQUENCE [LARGE SCALE GENOMIC DNA]</scope>
    <source>
        <strain evidence="2">cv. PW_Plant_1</strain>
    </source>
</reference>
<evidence type="ECO:0000313" key="2">
    <source>
        <dbReference type="Proteomes" id="UP001162992"/>
    </source>
</evidence>
<sequence>MEVKVQDLQLRRSENAVLLIPSVSSVPFQGTCKAWDTGTSEPTSVLDLGSPSPSSRAVSSISGSLDDRPTVSSSSLYDDSERKADGGGYLGQEQGQHSRMSFTCMDGSMLEGEVGESNFKEEAVESWHRRSNTGDWHTKQYQRSNCTAHEQISYGGSGIPPFLRTEGRNFFGNNEKANVERAPSVCFVARSSSPSIFPPGKQWETTCVGSTLEENRHGFQVGNFPRAIPTATRNILEDQTGEGYNFSGGEGSGSAAIPSEQGCNTTSEILYGFSNRGEKNGQWRCEENRNRGLDELLIDLQGYSELPVHEDPAGALQCGMENVDSMICKSPAAAPPDQSLMRWLLEENDQVETMKAESLIGVGFDESLVPKLHVQFQDRTPESPCPLLSPPQATTRALFANPSHISDNLKAACSLQSAFSMLESTRTSFPALAQAPWIQKFTEPSPSNSCRESSSSAHPSVTFLSHENTLSLPSVNSSHHMNVQTRGGFPSIYNNNQDAASKILRSQVKTMSHSGIPALLSHNQLLSSSPTVCLNLSEPSLAQGIFISQNTLAAGSSDQLTYSATSNLGKQHSFQHSKVPSIAGSQHPLGFYQQINENMLQQAGSDQSESQAYYQITGQKNQHQAAYPSFGMERPFHKHLGTNPDREATWQTKLQMGLMKDETLLGFKHFDLQRGASDQSSIGFASSDKHELQLRSIAQETSENANEGLILVNQLFRLVEALDTGDPDVARSILARLNQYPLPQHKYIQRVIFYFREALAARLVSVPQTSCQILSPLEFLQKVTAHTKFCEASPFLSFAHFMANQAILEALEGEESIHVIDFGISFGGQWASFLQDFALKPGNPRRLRITAVGFQQDEMHFAGERLCNFAKAHNILLDFQIVVAKPENLTSAMLSVRDKEPVAVNFVLGLHKMLGDSPTSIATIFNIVKGLSPRVVTLVENELDDNSPYLQRRFLETLNYYSSLSDLLGAGNLDNEAIMFIEKVLFMPEIMDIIVRERFARVEQYKGFQRWRHHFLSAGFYNIPLSNLAEMNAEYLIRGSSASQGYEILKNEGSILLGWHGKALLAASAWTC</sequence>
<dbReference type="EMBL" id="CM055097">
    <property type="protein sequence ID" value="KAJ7554032.1"/>
    <property type="molecule type" value="Genomic_DNA"/>
</dbReference>
<accession>A0ACC2DIU2</accession>
<evidence type="ECO:0000313" key="1">
    <source>
        <dbReference type="EMBL" id="KAJ7554032.1"/>
    </source>
</evidence>
<gene>
    <name evidence="1" type="ORF">O6H91_06G123300</name>
</gene>